<reference evidence="4 5" key="1">
    <citation type="journal article" date="2016" name="Nat. Commun.">
        <title>Thousands of microbial genomes shed light on interconnected biogeochemical processes in an aquifer system.</title>
        <authorList>
            <person name="Anantharaman K."/>
            <person name="Brown C.T."/>
            <person name="Hug L.A."/>
            <person name="Sharon I."/>
            <person name="Castelle C.J."/>
            <person name="Probst A.J."/>
            <person name="Thomas B.C."/>
            <person name="Singh A."/>
            <person name="Wilkins M.J."/>
            <person name="Karaoz U."/>
            <person name="Brodie E.L."/>
            <person name="Williams K.H."/>
            <person name="Hubbard S.S."/>
            <person name="Banfield J.F."/>
        </authorList>
    </citation>
    <scope>NUCLEOTIDE SEQUENCE [LARGE SCALE GENOMIC DNA]</scope>
</reference>
<dbReference type="InterPro" id="IPR020084">
    <property type="entry name" value="NUDIX_hydrolase_CS"/>
</dbReference>
<dbReference type="SUPFAM" id="SSF55811">
    <property type="entry name" value="Nudix"/>
    <property type="match status" value="1"/>
</dbReference>
<evidence type="ECO:0000259" key="3">
    <source>
        <dbReference type="PROSITE" id="PS51462"/>
    </source>
</evidence>
<sequence length="182" mass="19802">MGELAEKTISSNQLFTGKLLKLRIDAVELPNGVQATREVVEHPGAVAVVALTEKDELVLVRQFRQAVGQVLLELPAGVPHQGESIIAAAKRELAEETGYQAKSVSQIWSAYSSPGYSNEIIHYCLAKELAPVAANADEDELVEVDHVPLKQCLAWLKEGKINDGKTIIGIYLALLHCHARTI</sequence>
<evidence type="ECO:0000256" key="2">
    <source>
        <dbReference type="ARBA" id="ARBA00022801"/>
    </source>
</evidence>
<dbReference type="GO" id="GO:0005829">
    <property type="term" value="C:cytosol"/>
    <property type="evidence" value="ECO:0007669"/>
    <property type="project" value="TreeGrafter"/>
</dbReference>
<protein>
    <recommendedName>
        <fullName evidence="3">Nudix hydrolase domain-containing protein</fullName>
    </recommendedName>
</protein>
<dbReference type="EMBL" id="MEUF01000059">
    <property type="protein sequence ID" value="OGC33537.1"/>
    <property type="molecule type" value="Genomic_DNA"/>
</dbReference>
<dbReference type="STRING" id="1802583.A2311_02290"/>
<dbReference type="InterPro" id="IPR000086">
    <property type="entry name" value="NUDIX_hydrolase_dom"/>
</dbReference>
<dbReference type="InterPro" id="IPR015797">
    <property type="entry name" value="NUDIX_hydrolase-like_dom_sf"/>
</dbReference>
<evidence type="ECO:0000313" key="5">
    <source>
        <dbReference type="Proteomes" id="UP000178951"/>
    </source>
</evidence>
<dbReference type="GO" id="GO:0016787">
    <property type="term" value="F:hydrolase activity"/>
    <property type="evidence" value="ECO:0007669"/>
    <property type="project" value="UniProtKB-KW"/>
</dbReference>
<proteinExistence type="predicted"/>
<gene>
    <name evidence="4" type="ORF">A2311_02290</name>
</gene>
<organism evidence="4 5">
    <name type="scientific">candidate division WOR-1 bacterium RIFOXYB2_FULL_48_7</name>
    <dbReference type="NCBI Taxonomy" id="1802583"/>
    <lineage>
        <taxon>Bacteria</taxon>
        <taxon>Bacillati</taxon>
        <taxon>Saganbacteria</taxon>
    </lineage>
</organism>
<dbReference type="PANTHER" id="PTHR11839">
    <property type="entry name" value="UDP/ADP-SUGAR PYROPHOSPHATASE"/>
    <property type="match status" value="1"/>
</dbReference>
<comment type="cofactor">
    <cofactor evidence="1">
        <name>Mg(2+)</name>
        <dbReference type="ChEBI" id="CHEBI:18420"/>
    </cofactor>
</comment>
<name>A0A1F4TLR0_UNCSA</name>
<dbReference type="GO" id="GO:0006753">
    <property type="term" value="P:nucleoside phosphate metabolic process"/>
    <property type="evidence" value="ECO:0007669"/>
    <property type="project" value="TreeGrafter"/>
</dbReference>
<dbReference type="GO" id="GO:0019693">
    <property type="term" value="P:ribose phosphate metabolic process"/>
    <property type="evidence" value="ECO:0007669"/>
    <property type="project" value="TreeGrafter"/>
</dbReference>
<accession>A0A1F4TLR0</accession>
<evidence type="ECO:0000313" key="4">
    <source>
        <dbReference type="EMBL" id="OGC33537.1"/>
    </source>
</evidence>
<dbReference type="PROSITE" id="PS00893">
    <property type="entry name" value="NUDIX_BOX"/>
    <property type="match status" value="1"/>
</dbReference>
<comment type="caution">
    <text evidence="4">The sequence shown here is derived from an EMBL/GenBank/DDBJ whole genome shotgun (WGS) entry which is preliminary data.</text>
</comment>
<dbReference type="PROSITE" id="PS51462">
    <property type="entry name" value="NUDIX"/>
    <property type="match status" value="1"/>
</dbReference>
<evidence type="ECO:0000256" key="1">
    <source>
        <dbReference type="ARBA" id="ARBA00001946"/>
    </source>
</evidence>
<dbReference type="AlphaFoldDB" id="A0A1F4TLR0"/>
<dbReference type="PANTHER" id="PTHR11839:SF18">
    <property type="entry name" value="NUDIX HYDROLASE DOMAIN-CONTAINING PROTEIN"/>
    <property type="match status" value="1"/>
</dbReference>
<keyword evidence="2" id="KW-0378">Hydrolase</keyword>
<dbReference type="Pfam" id="PF00293">
    <property type="entry name" value="NUDIX"/>
    <property type="match status" value="1"/>
</dbReference>
<dbReference type="Proteomes" id="UP000178951">
    <property type="component" value="Unassembled WGS sequence"/>
</dbReference>
<feature type="domain" description="Nudix hydrolase" evidence="3">
    <location>
        <begin position="40"/>
        <end position="169"/>
    </location>
</feature>
<dbReference type="FunFam" id="3.90.79.10:FF:000024">
    <property type="entry name" value="ADP-ribose pyrophosphatase"/>
    <property type="match status" value="1"/>
</dbReference>
<dbReference type="Gene3D" id="3.90.79.10">
    <property type="entry name" value="Nucleoside Triphosphate Pyrophosphohydrolase"/>
    <property type="match status" value="1"/>
</dbReference>